<accession>A0AAW5TR23</accession>
<gene>
    <name evidence="1" type="ORF">M2256_002252</name>
</gene>
<organism evidence="1 2">
    <name type="scientific">Lactococcus lactis</name>
    <dbReference type="NCBI Taxonomy" id="1358"/>
    <lineage>
        <taxon>Bacteria</taxon>
        <taxon>Bacillati</taxon>
        <taxon>Bacillota</taxon>
        <taxon>Bacilli</taxon>
        <taxon>Lactobacillales</taxon>
        <taxon>Streptococcaceae</taxon>
        <taxon>Lactococcus</taxon>
    </lineage>
</organism>
<dbReference type="AlphaFoldDB" id="A0AAW5TR23"/>
<dbReference type="RefSeq" id="WP_260317930.1">
    <property type="nucleotide sequence ID" value="NZ_JAOQNN010000002.1"/>
</dbReference>
<evidence type="ECO:0000313" key="1">
    <source>
        <dbReference type="EMBL" id="MCW2281730.1"/>
    </source>
</evidence>
<dbReference type="EMBL" id="JAOQNN010000002">
    <property type="protein sequence ID" value="MCW2281730.1"/>
    <property type="molecule type" value="Genomic_DNA"/>
</dbReference>
<comment type="caution">
    <text evidence="1">The sequence shown here is derived from an EMBL/GenBank/DDBJ whole genome shotgun (WGS) entry which is preliminary data.</text>
</comment>
<evidence type="ECO:0000313" key="2">
    <source>
        <dbReference type="Proteomes" id="UP001207687"/>
    </source>
</evidence>
<dbReference type="Proteomes" id="UP001207687">
    <property type="component" value="Unassembled WGS sequence"/>
</dbReference>
<protein>
    <submittedName>
        <fullName evidence="1">Uncharacterized protein</fullName>
    </submittedName>
</protein>
<proteinExistence type="predicted"/>
<reference evidence="1" key="1">
    <citation type="submission" date="2023-08" db="EMBL/GenBank/DDBJ databases">
        <title>Genomic analyses of the natural microbiome of Caenorhabditis elegans.</title>
        <authorList>
            <person name="Samuel B."/>
        </authorList>
    </citation>
    <scope>NUCLEOTIDE SEQUENCE</scope>
    <source>
        <strain evidence="1">BIGb0220</strain>
    </source>
</reference>
<sequence length="78" mass="9126">MEAGTYQMMAGNRMSSKEVRYWNSLDSAQFHVKSCLCDKCKLDRIRKRQVARGIKPMTKEQESAKRELILKQIAEMEN</sequence>
<name>A0AAW5TR23_9LACT</name>